<dbReference type="EMBL" id="LQYG01000013">
    <property type="protein sequence ID" value="KYC65707.1"/>
    <property type="molecule type" value="Genomic_DNA"/>
</dbReference>
<dbReference type="PATRIC" id="fig|1398.24.peg.394"/>
<dbReference type="RefSeq" id="WP_019720423.1">
    <property type="nucleotide sequence ID" value="NZ_CP120208.1"/>
</dbReference>
<comment type="caution">
    <text evidence="1">The sequence shown here is derived from an EMBL/GenBank/DDBJ whole genome shotgun (WGS) entry which is preliminary data.</text>
</comment>
<dbReference type="AlphaFoldDB" id="A0A150K823"/>
<protein>
    <submittedName>
        <fullName evidence="1">Uncharacterized protein</fullName>
    </submittedName>
</protein>
<proteinExistence type="predicted"/>
<gene>
    <name evidence="1" type="ORF">B4098_0924</name>
</gene>
<name>A0A150K823_HEYCO</name>
<dbReference type="Proteomes" id="UP000075288">
    <property type="component" value="Unassembled WGS sequence"/>
</dbReference>
<sequence length="59" mass="7082">MASKIQVMMKRGAEPVRRKFKGELMNRFGTEQDLKKTHASKDWKPFHQMRKKKVAQNYM</sequence>
<evidence type="ECO:0000313" key="1">
    <source>
        <dbReference type="EMBL" id="KYC65707.1"/>
    </source>
</evidence>
<evidence type="ECO:0000313" key="2">
    <source>
        <dbReference type="Proteomes" id="UP000075288"/>
    </source>
</evidence>
<organism evidence="1 2">
    <name type="scientific">Heyndrickxia coagulans</name>
    <name type="common">Weizmannia coagulans</name>
    <dbReference type="NCBI Taxonomy" id="1398"/>
    <lineage>
        <taxon>Bacteria</taxon>
        <taxon>Bacillati</taxon>
        <taxon>Bacillota</taxon>
        <taxon>Bacilli</taxon>
        <taxon>Bacillales</taxon>
        <taxon>Bacillaceae</taxon>
        <taxon>Heyndrickxia</taxon>
    </lineage>
</organism>
<reference evidence="1 2" key="1">
    <citation type="submission" date="2016-01" db="EMBL/GenBank/DDBJ databases">
        <title>Genome Sequences of Twelve Sporeforming Bacillus Species Isolated from Foods.</title>
        <authorList>
            <person name="Berendsen E.M."/>
            <person name="Wells-Bennik M.H."/>
            <person name="Krawcyk A.O."/>
            <person name="De Jong A."/>
            <person name="Holsappel S."/>
            <person name="Eijlander R.T."/>
            <person name="Kuipers O.P."/>
        </authorList>
    </citation>
    <scope>NUCLEOTIDE SEQUENCE [LARGE SCALE GENOMIC DNA]</scope>
    <source>
        <strain evidence="1 2">B4098</strain>
    </source>
</reference>
<accession>A0A150K823</accession>